<sequence>MRLEPPLHHILRRNEVRSRSTIRERQCEGYLNREKEAPNISTVDIYRDKRSLFALKSNTLRLELSLYFRLIGS</sequence>
<proteinExistence type="predicted"/>
<geneLocation type="mitochondrion" evidence="1"/>
<keyword evidence="1" id="KW-0496">Mitochondrion</keyword>
<name>A0A101LTX6_PICGL</name>
<protein>
    <submittedName>
        <fullName evidence="1">Uncharacterized protein</fullName>
    </submittedName>
</protein>
<organism evidence="1">
    <name type="scientific">Picea glauca</name>
    <name type="common">White spruce</name>
    <name type="synonym">Pinus glauca</name>
    <dbReference type="NCBI Taxonomy" id="3330"/>
    <lineage>
        <taxon>Eukaryota</taxon>
        <taxon>Viridiplantae</taxon>
        <taxon>Streptophyta</taxon>
        <taxon>Embryophyta</taxon>
        <taxon>Tracheophyta</taxon>
        <taxon>Spermatophyta</taxon>
        <taxon>Pinopsida</taxon>
        <taxon>Pinidae</taxon>
        <taxon>Conifers I</taxon>
        <taxon>Pinales</taxon>
        <taxon>Pinaceae</taxon>
        <taxon>Picea</taxon>
    </lineage>
</organism>
<dbReference type="AlphaFoldDB" id="A0A101LTX6"/>
<reference evidence="1" key="1">
    <citation type="journal article" date="2015" name="Genome Biol. Evol.">
        <title>Organellar Genomes of White Spruce (Picea glauca): Assembly and Annotation.</title>
        <authorList>
            <person name="Jackman S.D."/>
            <person name="Warren R.L."/>
            <person name="Gibb E.A."/>
            <person name="Vandervalk B.P."/>
            <person name="Mohamadi H."/>
            <person name="Chu J."/>
            <person name="Raymond A."/>
            <person name="Pleasance S."/>
            <person name="Coope R."/>
            <person name="Wildung M.R."/>
            <person name="Ritland C.E."/>
            <person name="Bousquet J."/>
            <person name="Jones S.J."/>
            <person name="Bohlmann J."/>
            <person name="Birol I."/>
        </authorList>
    </citation>
    <scope>NUCLEOTIDE SEQUENCE [LARGE SCALE GENOMIC DNA]</scope>
    <source>
        <tissue evidence="1">Flushing bud</tissue>
    </source>
</reference>
<comment type="caution">
    <text evidence="1">The sequence shown here is derived from an EMBL/GenBank/DDBJ whole genome shotgun (WGS) entry which is preliminary data.</text>
</comment>
<evidence type="ECO:0000313" key="1">
    <source>
        <dbReference type="EMBL" id="KUM45282.1"/>
    </source>
</evidence>
<gene>
    <name evidence="1" type="ORF">ABT39_MTgene3455</name>
</gene>
<accession>A0A101LTX6</accession>
<dbReference type="EMBL" id="LKAM01000021">
    <property type="protein sequence ID" value="KUM45282.1"/>
    <property type="molecule type" value="Genomic_DNA"/>
</dbReference>